<reference evidence="3" key="1">
    <citation type="journal article" date="2007" name="Environ. Microbiol.">
        <title>Proteorhodopsin photosystem gene clusters exhibit co-evolutionary trends and shared ancestry among diverse marine microbial phyla.</title>
        <authorList>
            <person name="McCarren J."/>
            <person name="Delong E.F."/>
        </authorList>
    </citation>
    <scope>NUCLEOTIDE SEQUENCE</scope>
</reference>
<dbReference type="AlphaFoldDB" id="A4GHZ4"/>
<proteinExistence type="predicted"/>
<dbReference type="Pfam" id="PF00043">
    <property type="entry name" value="GST_C"/>
    <property type="match status" value="1"/>
</dbReference>
<dbReference type="InterPro" id="IPR004045">
    <property type="entry name" value="Glutathione_S-Trfase_N"/>
</dbReference>
<dbReference type="PROSITE" id="PS50404">
    <property type="entry name" value="GST_NTER"/>
    <property type="match status" value="1"/>
</dbReference>
<protein>
    <submittedName>
        <fullName evidence="3">Putative glutathione S-transferase</fullName>
    </submittedName>
</protein>
<evidence type="ECO:0000313" key="3">
    <source>
        <dbReference type="EMBL" id="ABL97705.1"/>
    </source>
</evidence>
<dbReference type="PANTHER" id="PTHR44051:SF21">
    <property type="entry name" value="GLUTATHIONE S-TRANSFERASE FAMILY PROTEIN"/>
    <property type="match status" value="1"/>
</dbReference>
<sequence>MTIKIYSTEGSRGVRPIWTAEEMGLDYEIDMMPFPPRFLKPEYLEVNVLGTIPYMIDGNTKMTESVGISQYLVDKYGPTDLKVNVDEEDYGAYLNWLTHADATLTFPQTVFIRYTLQEPGVADAAAEGYKRWFVARLKLLEATLNDREYLCSDRFTIADICVSYAIYLAGTLGIEQAFKPNIKRWTDMLFEREAFKKIIEYKYDGPDPSGPAEL</sequence>
<dbReference type="SFLD" id="SFLDS00019">
    <property type="entry name" value="Glutathione_Transferase_(cytos"/>
    <property type="match status" value="1"/>
</dbReference>
<dbReference type="GO" id="GO:0016740">
    <property type="term" value="F:transferase activity"/>
    <property type="evidence" value="ECO:0007669"/>
    <property type="project" value="UniProtKB-KW"/>
</dbReference>
<dbReference type="CDD" id="cd03046">
    <property type="entry name" value="GST_N_GTT1_like"/>
    <property type="match status" value="1"/>
</dbReference>
<dbReference type="InterPro" id="IPR040079">
    <property type="entry name" value="Glutathione_S-Trfase"/>
</dbReference>
<dbReference type="InterPro" id="IPR010987">
    <property type="entry name" value="Glutathione-S-Trfase_C-like"/>
</dbReference>
<name>A4GHZ4_9BACT</name>
<dbReference type="SFLD" id="SFLDG01150">
    <property type="entry name" value="Main.1:_Beta-like"/>
    <property type="match status" value="1"/>
</dbReference>
<dbReference type="SUPFAM" id="SSF52833">
    <property type="entry name" value="Thioredoxin-like"/>
    <property type="match status" value="1"/>
</dbReference>
<organism evidence="3">
    <name type="scientific">uncultured marine bacterium EB0_39H12</name>
    <dbReference type="NCBI Taxonomy" id="415437"/>
    <lineage>
        <taxon>Bacteria</taxon>
        <taxon>environmental samples</taxon>
    </lineage>
</organism>
<dbReference type="SUPFAM" id="SSF47616">
    <property type="entry name" value="GST C-terminal domain-like"/>
    <property type="match status" value="1"/>
</dbReference>
<dbReference type="InterPro" id="IPR036249">
    <property type="entry name" value="Thioredoxin-like_sf"/>
</dbReference>
<keyword evidence="3" id="KW-0808">Transferase</keyword>
<dbReference type="PANTHER" id="PTHR44051">
    <property type="entry name" value="GLUTATHIONE S-TRANSFERASE-RELATED"/>
    <property type="match status" value="1"/>
</dbReference>
<feature type="domain" description="GST N-terminal" evidence="1">
    <location>
        <begin position="1"/>
        <end position="80"/>
    </location>
</feature>
<dbReference type="InterPro" id="IPR036282">
    <property type="entry name" value="Glutathione-S-Trfase_C_sf"/>
</dbReference>
<dbReference type="Pfam" id="PF13417">
    <property type="entry name" value="GST_N_3"/>
    <property type="match status" value="1"/>
</dbReference>
<feature type="domain" description="GST C-terminal" evidence="2">
    <location>
        <begin position="86"/>
        <end position="212"/>
    </location>
</feature>
<gene>
    <name evidence="3" type="ORF">MBMO_EB0-39H12.0081</name>
</gene>
<dbReference type="InterPro" id="IPR004046">
    <property type="entry name" value="GST_C"/>
</dbReference>
<dbReference type="Gene3D" id="1.20.1050.130">
    <property type="match status" value="1"/>
</dbReference>
<evidence type="ECO:0000259" key="1">
    <source>
        <dbReference type="PROSITE" id="PS50404"/>
    </source>
</evidence>
<accession>A4GHZ4</accession>
<dbReference type="PROSITE" id="PS50405">
    <property type="entry name" value="GST_CTER"/>
    <property type="match status" value="1"/>
</dbReference>
<dbReference type="SFLD" id="SFLDG00358">
    <property type="entry name" value="Main_(cytGST)"/>
    <property type="match status" value="1"/>
</dbReference>
<evidence type="ECO:0000259" key="2">
    <source>
        <dbReference type="PROSITE" id="PS50405"/>
    </source>
</evidence>
<dbReference type="EMBL" id="EF089399">
    <property type="protein sequence ID" value="ABL97705.1"/>
    <property type="molecule type" value="Genomic_DNA"/>
</dbReference>